<evidence type="ECO:0000313" key="2">
    <source>
        <dbReference type="EMBL" id="CAH2218455.1"/>
    </source>
</evidence>
<evidence type="ECO:0000313" key="3">
    <source>
        <dbReference type="Proteomes" id="UP000838756"/>
    </source>
</evidence>
<keyword evidence="1" id="KW-1133">Transmembrane helix</keyword>
<keyword evidence="3" id="KW-1185">Reference proteome</keyword>
<keyword evidence="1" id="KW-0472">Membrane</keyword>
<accession>A0A8S4QU02</accession>
<proteinExistence type="predicted"/>
<gene>
    <name evidence="2" type="primary">jg26691</name>
    <name evidence="2" type="ORF">PAEG_LOCUS6289</name>
</gene>
<sequence length="107" mass="11754">HESRVCKLVVSPCLGEHVMPSVPVIIANLRQKALKPTDPHRNSVKVGVAKYKKSSKIKILSSIVLLRVASLAFYVTGMSRSSVTGTHKFFRKSLHAVLTSKKAFSPK</sequence>
<comment type="caution">
    <text evidence="2">The sequence shown here is derived from an EMBL/GenBank/DDBJ whole genome shotgun (WGS) entry which is preliminary data.</text>
</comment>
<dbReference type="AlphaFoldDB" id="A0A8S4QU02"/>
<protein>
    <submittedName>
        <fullName evidence="2">Jg26691 protein</fullName>
    </submittedName>
</protein>
<dbReference type="Proteomes" id="UP000838756">
    <property type="component" value="Unassembled WGS sequence"/>
</dbReference>
<feature type="transmembrane region" description="Helical" evidence="1">
    <location>
        <begin position="59"/>
        <end position="77"/>
    </location>
</feature>
<keyword evidence="1" id="KW-0812">Transmembrane</keyword>
<organism evidence="2 3">
    <name type="scientific">Pararge aegeria aegeria</name>
    <dbReference type="NCBI Taxonomy" id="348720"/>
    <lineage>
        <taxon>Eukaryota</taxon>
        <taxon>Metazoa</taxon>
        <taxon>Ecdysozoa</taxon>
        <taxon>Arthropoda</taxon>
        <taxon>Hexapoda</taxon>
        <taxon>Insecta</taxon>
        <taxon>Pterygota</taxon>
        <taxon>Neoptera</taxon>
        <taxon>Endopterygota</taxon>
        <taxon>Lepidoptera</taxon>
        <taxon>Glossata</taxon>
        <taxon>Ditrysia</taxon>
        <taxon>Papilionoidea</taxon>
        <taxon>Nymphalidae</taxon>
        <taxon>Satyrinae</taxon>
        <taxon>Satyrini</taxon>
        <taxon>Parargina</taxon>
        <taxon>Pararge</taxon>
    </lineage>
</organism>
<reference evidence="2" key="1">
    <citation type="submission" date="2022-03" db="EMBL/GenBank/DDBJ databases">
        <authorList>
            <person name="Lindestad O."/>
        </authorList>
    </citation>
    <scope>NUCLEOTIDE SEQUENCE</scope>
</reference>
<dbReference type="EMBL" id="CAKXAJ010019639">
    <property type="protein sequence ID" value="CAH2218455.1"/>
    <property type="molecule type" value="Genomic_DNA"/>
</dbReference>
<name>A0A8S4QU02_9NEOP</name>
<feature type="non-terminal residue" evidence="2">
    <location>
        <position position="1"/>
    </location>
</feature>
<evidence type="ECO:0000256" key="1">
    <source>
        <dbReference type="SAM" id="Phobius"/>
    </source>
</evidence>